<dbReference type="Pfam" id="PF13471">
    <property type="entry name" value="Transglut_core3"/>
    <property type="match status" value="1"/>
</dbReference>
<reference evidence="2" key="1">
    <citation type="journal article" date="2014" name="Genome Announc.">
        <title>Draft Genome Sequences of Three Alkaliphilic Bacillus Strains, Bacillus wakoensis JCM 9140T, Bacillus akibai JCM 9157T, and Bacillus hemicellulosilyticus JCM 9152T.</title>
        <authorList>
            <person name="Yuki M."/>
            <person name="Oshima K."/>
            <person name="Suda W."/>
            <person name="Oshida Y."/>
            <person name="Kitamura K."/>
            <person name="Iida T."/>
            <person name="Hattori M."/>
            <person name="Ohkuma M."/>
        </authorList>
    </citation>
    <scope>NUCLEOTIDE SEQUENCE [LARGE SCALE GENOMIC DNA]</scope>
    <source>
        <strain evidence="2">JCM 9152</strain>
    </source>
</reference>
<gene>
    <name evidence="2" type="ORF">JCM9152_1434</name>
</gene>
<dbReference type="STRING" id="1236971.JCM9152_1434"/>
<dbReference type="EMBL" id="BAUU01000008">
    <property type="protein sequence ID" value="GAE30039.1"/>
    <property type="molecule type" value="Genomic_DNA"/>
</dbReference>
<dbReference type="Proteomes" id="UP000018895">
    <property type="component" value="Unassembled WGS sequence"/>
</dbReference>
<evidence type="ECO:0000313" key="2">
    <source>
        <dbReference type="EMBL" id="GAE30039.1"/>
    </source>
</evidence>
<evidence type="ECO:0000313" key="3">
    <source>
        <dbReference type="Proteomes" id="UP000018895"/>
    </source>
</evidence>
<comment type="caution">
    <text evidence="2">The sequence shown here is derived from an EMBL/GenBank/DDBJ whole genome shotgun (WGS) entry which is preliminary data.</text>
</comment>
<dbReference type="AlphaFoldDB" id="W4QFD1"/>
<dbReference type="InterPro" id="IPR053521">
    <property type="entry name" value="McjB-like"/>
</dbReference>
<sequence>MFQAIKTFMKLDFHRKLLFIEAFIFLAIARTLKLFPFATVSKWLGEQHVESAFCHSKKTNQLVDDIALAIEVMSRYTFWESKCLVQAIAAMKMLERRRVSSTLYLGVMREKQGKMAAHAWLRSGSYYVSGADEMERYTVVQTFSKQIIVKESRRGV</sequence>
<name>W4QFD1_9BACI</name>
<organism evidence="2 3">
    <name type="scientific">Halalkalibacter hemicellulosilyticusJCM 9152</name>
    <dbReference type="NCBI Taxonomy" id="1236971"/>
    <lineage>
        <taxon>Bacteria</taxon>
        <taxon>Bacillati</taxon>
        <taxon>Bacillota</taxon>
        <taxon>Bacilli</taxon>
        <taxon>Bacillales</taxon>
        <taxon>Bacillaceae</taxon>
        <taxon>Halalkalibacter</taxon>
    </lineage>
</organism>
<proteinExistence type="predicted"/>
<feature type="domain" description="Microcin J25-processing protein McjB C-terminal" evidence="1">
    <location>
        <begin position="33"/>
        <end position="141"/>
    </location>
</feature>
<evidence type="ECO:0000259" key="1">
    <source>
        <dbReference type="Pfam" id="PF13471"/>
    </source>
</evidence>
<dbReference type="NCBIfam" id="NF033537">
    <property type="entry name" value="lasso_biosyn_B2"/>
    <property type="match status" value="1"/>
</dbReference>
<dbReference type="InterPro" id="IPR032708">
    <property type="entry name" value="McjB_C"/>
</dbReference>
<dbReference type="RefSeq" id="WP_369384533.1">
    <property type="nucleotide sequence ID" value="NZ_BAUU01000008.1"/>
</dbReference>
<protein>
    <recommendedName>
        <fullName evidence="1">Microcin J25-processing protein McjB C-terminal domain-containing protein</fullName>
    </recommendedName>
</protein>
<accession>W4QFD1</accession>
<keyword evidence="3" id="KW-1185">Reference proteome</keyword>